<dbReference type="Proteomes" id="UP000000657">
    <property type="component" value="Chromosome"/>
</dbReference>
<dbReference type="PROSITE" id="PS51257">
    <property type="entry name" value="PROKAR_LIPOPROTEIN"/>
    <property type="match status" value="1"/>
</dbReference>
<dbReference type="KEGG" id="fal:FRAAL3630"/>
<feature type="signal peptide" evidence="1">
    <location>
        <begin position="1"/>
        <end position="24"/>
    </location>
</feature>
<organism evidence="2 3">
    <name type="scientific">Frankia alni (strain DSM 45986 / CECT 9034 / ACN14a)</name>
    <dbReference type="NCBI Taxonomy" id="326424"/>
    <lineage>
        <taxon>Bacteria</taxon>
        <taxon>Bacillati</taxon>
        <taxon>Actinomycetota</taxon>
        <taxon>Actinomycetes</taxon>
        <taxon>Frankiales</taxon>
        <taxon>Frankiaceae</taxon>
        <taxon>Frankia</taxon>
    </lineage>
</organism>
<protein>
    <recommendedName>
        <fullName evidence="4">Lipoprotein</fullName>
    </recommendedName>
</protein>
<feature type="chain" id="PRO_5004176095" description="Lipoprotein" evidence="1">
    <location>
        <begin position="25"/>
        <end position="230"/>
    </location>
</feature>
<name>Q0RJN9_FRAAA</name>
<dbReference type="HOGENOM" id="CLU_105413_0_0_11"/>
<evidence type="ECO:0000256" key="1">
    <source>
        <dbReference type="SAM" id="SignalP"/>
    </source>
</evidence>
<dbReference type="EMBL" id="CT573213">
    <property type="protein sequence ID" value="CAJ62273.1"/>
    <property type="molecule type" value="Genomic_DNA"/>
</dbReference>
<dbReference type="eggNOG" id="ENOG502ZWPJ">
    <property type="taxonomic scope" value="Bacteria"/>
</dbReference>
<keyword evidence="3" id="KW-1185">Reference proteome</keyword>
<evidence type="ECO:0008006" key="4">
    <source>
        <dbReference type="Google" id="ProtNLM"/>
    </source>
</evidence>
<accession>Q0RJN9</accession>
<reference evidence="2 3" key="1">
    <citation type="journal article" date="2007" name="Genome Res.">
        <title>Genome characteristics of facultatively symbiotic Frankia sp. strains reflect host range and host plant biogeography.</title>
        <authorList>
            <person name="Normand P."/>
            <person name="Lapierre P."/>
            <person name="Tisa L.S."/>
            <person name="Gogarten J.P."/>
            <person name="Alloisio N."/>
            <person name="Bagnarol E."/>
            <person name="Bassi C.A."/>
            <person name="Berry A.M."/>
            <person name="Bickhart D.M."/>
            <person name="Choisne N."/>
            <person name="Couloux A."/>
            <person name="Cournoyer B."/>
            <person name="Cruveiller S."/>
            <person name="Daubin V."/>
            <person name="Demange N."/>
            <person name="Francino M.P."/>
            <person name="Goltsman E."/>
            <person name="Huang Y."/>
            <person name="Kopp O.R."/>
            <person name="Labarre L."/>
            <person name="Lapidus A."/>
            <person name="Lavire C."/>
            <person name="Marechal J."/>
            <person name="Martinez M."/>
            <person name="Mastronunzio J.E."/>
            <person name="Mullin B.C."/>
            <person name="Niemann J."/>
            <person name="Pujic P."/>
            <person name="Rawnsley T."/>
            <person name="Rouy Z."/>
            <person name="Schenowitz C."/>
            <person name="Sellstedt A."/>
            <person name="Tavares F."/>
            <person name="Tomkins J.P."/>
            <person name="Vallenet D."/>
            <person name="Valverde C."/>
            <person name="Wall L.G."/>
            <person name="Wang Y."/>
            <person name="Medigue C."/>
            <person name="Benson D.R."/>
        </authorList>
    </citation>
    <scope>NUCLEOTIDE SEQUENCE [LARGE SCALE GENOMIC DNA]</scope>
    <source>
        <strain evidence="3">DSM 45986 / CECT 9034 / ACN14a</strain>
    </source>
</reference>
<evidence type="ECO:0000313" key="3">
    <source>
        <dbReference type="Proteomes" id="UP000000657"/>
    </source>
</evidence>
<proteinExistence type="predicted"/>
<dbReference type="AlphaFoldDB" id="Q0RJN9"/>
<gene>
    <name evidence="2" type="ordered locus">FRAAL3630</name>
</gene>
<dbReference type="STRING" id="326424.FRAAL3630"/>
<dbReference type="RefSeq" id="WP_011604769.1">
    <property type="nucleotide sequence ID" value="NC_008278.1"/>
</dbReference>
<sequence>MRRPRLAAATASAFLAGPLLLGLAACGDSGDSNGGSGGSAAAAAPATPAASASPAPQAAIAALTGSDTAVAVDPAVLTALKSLGVAVAPTGTGKLTQQYGPTLDFPITGGAVKIFDRTQVTPYVQGHIEHQGSGLRFSAGTKTLTVQNFTVDPGTSMLNAEVVEMGNAKVPLFHLDGTNLKISKDSAGRAKLDGTQVQLTDTAAGALNKTFGVTAFTDRMPIGIAHITAD</sequence>
<evidence type="ECO:0000313" key="2">
    <source>
        <dbReference type="EMBL" id="CAJ62273.1"/>
    </source>
</evidence>
<keyword evidence="1" id="KW-0732">Signal</keyword>
<dbReference type="OrthoDB" id="5243795at2"/>